<dbReference type="EMBL" id="HG799492">
    <property type="protein sequence ID" value="CDL73791.1"/>
    <property type="molecule type" value="Genomic_DNA"/>
</dbReference>
<dbReference type="EMBL" id="HG799499">
    <property type="protein sequence ID" value="CDL74117.1"/>
    <property type="molecule type" value="Genomic_DNA"/>
</dbReference>
<dbReference type="EMBL" id="HG799494">
    <property type="protein sequence ID" value="CDL74649.1"/>
    <property type="molecule type" value="Genomic_DNA"/>
</dbReference>
<proteinExistence type="predicted"/>
<evidence type="ECO:0000313" key="1">
    <source>
        <dbReference type="EMBL" id="CDL73723.1"/>
    </source>
</evidence>
<organism evidence="1">
    <name type="scientific">Streptococcus pneumoniae</name>
    <dbReference type="NCBI Taxonomy" id="1313"/>
    <lineage>
        <taxon>Bacteria</taxon>
        <taxon>Bacillati</taxon>
        <taxon>Bacillota</taxon>
        <taxon>Bacilli</taxon>
        <taxon>Lactobacillales</taxon>
        <taxon>Streptococcaceae</taxon>
        <taxon>Streptococcus</taxon>
    </lineage>
</organism>
<dbReference type="EMBL" id="HG799491">
    <property type="protein sequence ID" value="CDL73723.1"/>
    <property type="molecule type" value="Genomic_DNA"/>
</dbReference>
<name>A0A060QRB4_STREE</name>
<evidence type="ECO:0000313" key="2">
    <source>
        <dbReference type="EMBL" id="CDL73791.1"/>
    </source>
</evidence>
<evidence type="ECO:0000313" key="4">
    <source>
        <dbReference type="EMBL" id="CDL74649.1"/>
    </source>
</evidence>
<accession>A0A060QRB4</accession>
<reference evidence="3" key="3">
    <citation type="submission" date="2014-12" db="EMBL/GenBank/DDBJ databases">
        <title>Resistance and transmission dynamics of an outbreak of multidrug-resistant pneumococci imported into Iceland.</title>
        <authorList>
            <person name="Croucher N.J."/>
            <person name="Hanage W.P."/>
            <person name="Harris S.R."/>
            <person name="McGee L."/>
            <person name="Van der Linden M."/>
            <person name="De Lencastre H."/>
            <person name="Sa-Leao R."/>
            <person name="Song J.H."/>
            <person name="Ko K.S."/>
            <person name="Klugman K.P."/>
            <person name="Parkhill J."/>
            <person name="Tomasz A."/>
            <person name="Kristinsson K.G."/>
            <person name="Bentley S.D."/>
        </authorList>
    </citation>
    <scope>NUCLEOTIDE SEQUENCE</scope>
    <source>
        <strain evidence="4">9611+04103</strain>
        <strain evidence="3">IC161</strain>
    </source>
</reference>
<reference evidence="1" key="1">
    <citation type="submission" date="2013-12" db="EMBL/GenBank/DDBJ databases">
        <authorList>
            <person name="Croucher N."/>
        </authorList>
    </citation>
    <scope>NUCLEOTIDE SEQUENCE</scope>
    <source>
        <strain evidence="4">9611+04103</strain>
        <strain evidence="2">DC1738</strain>
        <strain evidence="1">DCC1902</strain>
        <strain evidence="3">IC161</strain>
    </source>
</reference>
<protein>
    <submittedName>
        <fullName evidence="1">Uncharacterized protein</fullName>
    </submittedName>
</protein>
<dbReference type="AlphaFoldDB" id="A0A060QRB4"/>
<evidence type="ECO:0000313" key="3">
    <source>
        <dbReference type="EMBL" id="CDL74117.1"/>
    </source>
</evidence>
<sequence>MFYNRKEVMIMIMEDFNILELEFEEIREEDTTNWYFI</sequence>
<reference evidence="1" key="2">
    <citation type="journal article" date="2014" name="BMC Biol.">
        <title>Variable recombination dynamics during the emergence, transmission and 'disarming' of a multidrug-resistant pneumococcal clone.</title>
        <authorList>
            <person name="Croucher N.J."/>
            <person name="Hanage W.P."/>
            <person name="Harris S.R."/>
            <person name="McGee L."/>
            <person name="van der Linden M."/>
            <person name="de Lencastre H."/>
            <person name="Sa-Leao R."/>
            <person name="Song J.H."/>
            <person name="Ko K.S."/>
            <person name="Beall B."/>
            <person name="Klugman K.P."/>
            <person name="Parkhill J."/>
            <person name="Tomasz A."/>
            <person name="Kristinsson K.G."/>
            <person name="Bentley S.D."/>
        </authorList>
    </citation>
    <scope>NUCLEOTIDE SEQUENCE</scope>
    <source>
        <strain evidence="2">DC1738</strain>
        <strain evidence="1">DCC1902</strain>
    </source>
</reference>